<keyword evidence="4 7" id="KW-0521">NADP</keyword>
<dbReference type="InterPro" id="IPR023013">
    <property type="entry name" value="AGPR_AS"/>
</dbReference>
<dbReference type="Proteomes" id="UP000663720">
    <property type="component" value="Chromosome"/>
</dbReference>
<dbReference type="RefSeq" id="WP_207688145.1">
    <property type="nucleotide sequence ID" value="NZ_CP061799.1"/>
</dbReference>
<dbReference type="SUPFAM" id="SSF51735">
    <property type="entry name" value="NAD(P)-binding Rossmann-fold domains"/>
    <property type="match status" value="1"/>
</dbReference>
<dbReference type="CDD" id="cd17895">
    <property type="entry name" value="AGPR_1_N"/>
    <property type="match status" value="1"/>
</dbReference>
<dbReference type="Gene3D" id="3.40.50.720">
    <property type="entry name" value="NAD(P)-binding Rossmann-like Domain"/>
    <property type="match status" value="1"/>
</dbReference>
<dbReference type="CDD" id="cd23934">
    <property type="entry name" value="AGPR_1_C"/>
    <property type="match status" value="1"/>
</dbReference>
<feature type="active site" evidence="7 8">
    <location>
        <position position="149"/>
    </location>
</feature>
<evidence type="ECO:0000313" key="11">
    <source>
        <dbReference type="Proteomes" id="UP000663720"/>
    </source>
</evidence>
<dbReference type="Pfam" id="PF22698">
    <property type="entry name" value="Semialdhyde_dhC_1"/>
    <property type="match status" value="1"/>
</dbReference>
<dbReference type="InterPro" id="IPR036291">
    <property type="entry name" value="NAD(P)-bd_dom_sf"/>
</dbReference>
<evidence type="ECO:0000256" key="6">
    <source>
        <dbReference type="ARBA" id="ARBA00050557"/>
    </source>
</evidence>
<dbReference type="InterPro" id="IPR000534">
    <property type="entry name" value="Semialdehyde_DH_NAD-bd"/>
</dbReference>
<keyword evidence="7" id="KW-0963">Cytoplasm</keyword>
<evidence type="ECO:0000313" key="10">
    <source>
        <dbReference type="EMBL" id="QTA82187.1"/>
    </source>
</evidence>
<dbReference type="Gene3D" id="3.30.360.10">
    <property type="entry name" value="Dihydrodipicolinate Reductase, domain 2"/>
    <property type="match status" value="1"/>
</dbReference>
<dbReference type="Pfam" id="PF01118">
    <property type="entry name" value="Semialdhyde_dh"/>
    <property type="match status" value="1"/>
</dbReference>
<dbReference type="PANTHER" id="PTHR32338">
    <property type="entry name" value="N-ACETYL-GAMMA-GLUTAMYL-PHOSPHATE REDUCTASE, CHLOROPLASTIC-RELATED-RELATED"/>
    <property type="match status" value="1"/>
</dbReference>
<evidence type="ECO:0000256" key="4">
    <source>
        <dbReference type="ARBA" id="ARBA00022857"/>
    </source>
</evidence>
<dbReference type="EMBL" id="CP061799">
    <property type="protein sequence ID" value="QTA82187.1"/>
    <property type="molecule type" value="Genomic_DNA"/>
</dbReference>
<reference evidence="10" key="1">
    <citation type="journal article" date="2021" name="Microb. Physiol.">
        <title>Proteogenomic Insights into the Physiology of Marine, Sulfate-Reducing, Filamentous Desulfonema limicola and Desulfonema magnum.</title>
        <authorList>
            <person name="Schnaars V."/>
            <person name="Wohlbrand L."/>
            <person name="Scheve S."/>
            <person name="Hinrichs C."/>
            <person name="Reinhardt R."/>
            <person name="Rabus R."/>
        </authorList>
    </citation>
    <scope>NUCLEOTIDE SEQUENCE</scope>
    <source>
        <strain evidence="10">5ac10</strain>
    </source>
</reference>
<evidence type="ECO:0000256" key="5">
    <source>
        <dbReference type="ARBA" id="ARBA00023002"/>
    </source>
</evidence>
<keyword evidence="5 7" id="KW-0560">Oxidoreductase</keyword>
<name>A0A975BBF0_9BACT</name>
<comment type="pathway">
    <text evidence="1 7">Amino-acid biosynthesis; L-arginine biosynthesis; N(2)-acetyl-L-ornithine from L-glutamate: step 3/4.</text>
</comment>
<dbReference type="GO" id="GO:0070401">
    <property type="term" value="F:NADP+ binding"/>
    <property type="evidence" value="ECO:0007669"/>
    <property type="project" value="InterPro"/>
</dbReference>
<dbReference type="HAMAP" id="MF_00150">
    <property type="entry name" value="ArgC_type1"/>
    <property type="match status" value="1"/>
</dbReference>
<dbReference type="FunFam" id="3.30.360.10:FF:000014">
    <property type="entry name" value="N-acetyl-gamma-glutamyl-phosphate reductase"/>
    <property type="match status" value="1"/>
</dbReference>
<comment type="subcellular location">
    <subcellularLocation>
        <location evidence="7">Cytoplasm</location>
    </subcellularLocation>
</comment>
<protein>
    <recommendedName>
        <fullName evidence="7">N-acetyl-gamma-glutamyl-phosphate reductase</fullName>
        <shortName evidence="7">AGPR</shortName>
        <ecNumber evidence="7">1.2.1.38</ecNumber>
    </recommendedName>
    <alternativeName>
        <fullName evidence="7">N-acetyl-glutamate semialdehyde dehydrogenase</fullName>
        <shortName evidence="7">NAGSA dehydrogenase</shortName>
    </alternativeName>
</protein>
<sequence>MVRVGIVGATGYAGAELVRILYGHPQADLTIITSRQYAGKPVSSVYPAFKNVIDMVCQEFSINAVCEQADLIFTALPHKIPMEIVPEMVKNGKRVIDLSADFRFNDPEKYKAVYQPHTSEDLMKKAVYGLSEVYFNQIRTTDIVGNPGCYPTSVLLPLIPLIKAGIIDTDTIISDSKSGVSGAGRSPNIGSLYCEASESFKAYKAASHRHNPEMNEVLSCEAGKPVNITFVPHLVPMSRGMLTTTYAKLLQNQDTSEILDCLSRFYKDRPFVRVCPPGSVPSTIHVRGTNYCDIGAVIDKSNNRLILVSAIDNLVKGAAGQAVQNMNIMLEMDETLGLDSVPYPL</sequence>
<dbReference type="InterPro" id="IPR050085">
    <property type="entry name" value="AGPR"/>
</dbReference>
<comment type="function">
    <text evidence="7">Catalyzes the NADPH-dependent reduction of N-acetyl-5-glutamyl phosphate to yield N-acetyl-L-glutamate 5-semialdehyde.</text>
</comment>
<proteinExistence type="inferred from homology"/>
<dbReference type="AlphaFoldDB" id="A0A975BBF0"/>
<evidence type="ECO:0000256" key="7">
    <source>
        <dbReference type="HAMAP-Rule" id="MF_00150"/>
    </source>
</evidence>
<evidence type="ECO:0000256" key="1">
    <source>
        <dbReference type="ARBA" id="ARBA00004862"/>
    </source>
</evidence>
<dbReference type="GO" id="GO:0005737">
    <property type="term" value="C:cytoplasm"/>
    <property type="evidence" value="ECO:0007669"/>
    <property type="project" value="UniProtKB-SubCell"/>
</dbReference>
<dbReference type="InterPro" id="IPR058924">
    <property type="entry name" value="AGPR_dimerisation_dom"/>
</dbReference>
<accession>A0A975BBF0</accession>
<gene>
    <name evidence="7 10" type="primary">argC</name>
    <name evidence="10" type="ORF">dnl_45570</name>
</gene>
<evidence type="ECO:0000256" key="3">
    <source>
        <dbReference type="ARBA" id="ARBA00022605"/>
    </source>
</evidence>
<comment type="similarity">
    <text evidence="7">Belongs to the NAGSA dehydrogenase family. Type 1 subfamily.</text>
</comment>
<dbReference type="GO" id="GO:0006526">
    <property type="term" value="P:L-arginine biosynthetic process"/>
    <property type="evidence" value="ECO:0007669"/>
    <property type="project" value="UniProtKB-UniRule"/>
</dbReference>
<dbReference type="PANTHER" id="PTHR32338:SF10">
    <property type="entry name" value="N-ACETYL-GAMMA-GLUTAMYL-PHOSPHATE REDUCTASE, CHLOROPLASTIC-RELATED"/>
    <property type="match status" value="1"/>
</dbReference>
<organism evidence="10 11">
    <name type="scientific">Desulfonema limicola</name>
    <dbReference type="NCBI Taxonomy" id="45656"/>
    <lineage>
        <taxon>Bacteria</taxon>
        <taxon>Pseudomonadati</taxon>
        <taxon>Thermodesulfobacteriota</taxon>
        <taxon>Desulfobacteria</taxon>
        <taxon>Desulfobacterales</taxon>
        <taxon>Desulfococcaceae</taxon>
        <taxon>Desulfonema</taxon>
    </lineage>
</organism>
<dbReference type="GO" id="GO:0003942">
    <property type="term" value="F:N-acetyl-gamma-glutamyl-phosphate reductase activity"/>
    <property type="evidence" value="ECO:0007669"/>
    <property type="project" value="UniProtKB-UniRule"/>
</dbReference>
<dbReference type="SUPFAM" id="SSF55347">
    <property type="entry name" value="Glyceraldehyde-3-phosphate dehydrogenase-like, C-terminal domain"/>
    <property type="match status" value="1"/>
</dbReference>
<dbReference type="GO" id="GO:0051287">
    <property type="term" value="F:NAD binding"/>
    <property type="evidence" value="ECO:0007669"/>
    <property type="project" value="InterPro"/>
</dbReference>
<comment type="catalytic activity">
    <reaction evidence="6 7">
        <text>N-acetyl-L-glutamate 5-semialdehyde + phosphate + NADP(+) = N-acetyl-L-glutamyl 5-phosphate + NADPH + H(+)</text>
        <dbReference type="Rhea" id="RHEA:21588"/>
        <dbReference type="ChEBI" id="CHEBI:15378"/>
        <dbReference type="ChEBI" id="CHEBI:29123"/>
        <dbReference type="ChEBI" id="CHEBI:43474"/>
        <dbReference type="ChEBI" id="CHEBI:57783"/>
        <dbReference type="ChEBI" id="CHEBI:57936"/>
        <dbReference type="ChEBI" id="CHEBI:58349"/>
        <dbReference type="EC" id="1.2.1.38"/>
    </reaction>
</comment>
<keyword evidence="2 7" id="KW-0055">Arginine biosynthesis</keyword>
<dbReference type="SMART" id="SM00859">
    <property type="entry name" value="Semialdhyde_dh"/>
    <property type="match status" value="1"/>
</dbReference>
<evidence type="ECO:0000256" key="2">
    <source>
        <dbReference type="ARBA" id="ARBA00022571"/>
    </source>
</evidence>
<feature type="domain" description="Semialdehyde dehydrogenase NAD-binding" evidence="9">
    <location>
        <begin position="3"/>
        <end position="141"/>
    </location>
</feature>
<dbReference type="PROSITE" id="PS01224">
    <property type="entry name" value="ARGC"/>
    <property type="match status" value="1"/>
</dbReference>
<dbReference type="NCBIfam" id="TIGR01850">
    <property type="entry name" value="argC"/>
    <property type="match status" value="1"/>
</dbReference>
<dbReference type="InterPro" id="IPR000706">
    <property type="entry name" value="AGPR_type-1"/>
</dbReference>
<dbReference type="KEGG" id="dli:dnl_45570"/>
<evidence type="ECO:0000256" key="8">
    <source>
        <dbReference type="PROSITE-ProRule" id="PRU10010"/>
    </source>
</evidence>
<dbReference type="EC" id="1.2.1.38" evidence="7"/>
<keyword evidence="3 7" id="KW-0028">Amino-acid biosynthesis</keyword>
<evidence type="ECO:0000259" key="9">
    <source>
        <dbReference type="SMART" id="SM00859"/>
    </source>
</evidence>
<keyword evidence="11" id="KW-1185">Reference proteome</keyword>